<organism evidence="1 2">
    <name type="scientific">Sphingorhabdus buctiana</name>
    <dbReference type="NCBI Taxonomy" id="1508805"/>
    <lineage>
        <taxon>Bacteria</taxon>
        <taxon>Pseudomonadati</taxon>
        <taxon>Pseudomonadota</taxon>
        <taxon>Alphaproteobacteria</taxon>
        <taxon>Sphingomonadales</taxon>
        <taxon>Sphingomonadaceae</taxon>
        <taxon>Sphingorhabdus</taxon>
    </lineage>
</organism>
<evidence type="ECO:0000313" key="1">
    <source>
        <dbReference type="EMBL" id="MFD1767973.1"/>
    </source>
</evidence>
<evidence type="ECO:0008006" key="3">
    <source>
        <dbReference type="Google" id="ProtNLM"/>
    </source>
</evidence>
<protein>
    <recommendedName>
        <fullName evidence="3">DUF3102 domain-containing protein</fullName>
    </recommendedName>
</protein>
<accession>A0ABW4MG55</accession>
<dbReference type="Proteomes" id="UP001597215">
    <property type="component" value="Unassembled WGS sequence"/>
</dbReference>
<evidence type="ECO:0000313" key="2">
    <source>
        <dbReference type="Proteomes" id="UP001597215"/>
    </source>
</evidence>
<dbReference type="RefSeq" id="WP_381516066.1">
    <property type="nucleotide sequence ID" value="NZ_JBHUEL010000011.1"/>
</dbReference>
<gene>
    <name evidence="1" type="ORF">ACFSAG_14090</name>
</gene>
<proteinExistence type="predicted"/>
<dbReference type="EMBL" id="JBHUEL010000011">
    <property type="protein sequence ID" value="MFD1767973.1"/>
    <property type="molecule type" value="Genomic_DNA"/>
</dbReference>
<sequence>MATDSGRPLASEAESILAKHLSRRKETNALLDRIADRIAELEEQAHGKWHKNLKAWAAVSEMLARVIEDDKPEKVKDDEVVQEVRDRLNEHERLRLTAVALLANLGVSIRVDPKPAPLLGYKHRRGIFGRSQPEPQSSRLWEQAAINAMPDGKAKEECQDLFSSVLKLDAAINQLEAEEAEAMRPLIEAEQEGRRLVTPPNALLGLLATSNINPNAFRGRLYELLPSQFGEEEKEGSKD</sequence>
<name>A0ABW4MG55_9SPHN</name>
<keyword evidence="2" id="KW-1185">Reference proteome</keyword>
<comment type="caution">
    <text evidence="1">The sequence shown here is derived from an EMBL/GenBank/DDBJ whole genome shotgun (WGS) entry which is preliminary data.</text>
</comment>
<reference evidence="2" key="1">
    <citation type="journal article" date="2019" name="Int. J. Syst. Evol. Microbiol.">
        <title>The Global Catalogue of Microorganisms (GCM) 10K type strain sequencing project: providing services to taxonomists for standard genome sequencing and annotation.</title>
        <authorList>
            <consortium name="The Broad Institute Genomics Platform"/>
            <consortium name="The Broad Institute Genome Sequencing Center for Infectious Disease"/>
            <person name="Wu L."/>
            <person name="Ma J."/>
        </authorList>
    </citation>
    <scope>NUCLEOTIDE SEQUENCE [LARGE SCALE GENOMIC DNA]</scope>
    <source>
        <strain evidence="2">CGMCC 1.12449</strain>
    </source>
</reference>